<name>A0A4R9AGZ1_9MICO</name>
<feature type="domain" description="Aspartate/homoserine dehydrogenase NAD-binding" evidence="1">
    <location>
        <begin position="24"/>
        <end position="135"/>
    </location>
</feature>
<gene>
    <name evidence="4" type="ORF">E3T39_05300</name>
</gene>
<accession>A0A4R9AGZ1</accession>
<dbReference type="PANTHER" id="PTHR37850:SF2">
    <property type="entry name" value="SAF DOMAIN PROTEIN"/>
    <property type="match status" value="1"/>
</dbReference>
<dbReference type="PANTHER" id="PTHR37850">
    <property type="entry name" value="STRU PROTEIN"/>
    <property type="match status" value="1"/>
</dbReference>
<dbReference type="RefSeq" id="WP_134513682.1">
    <property type="nucleotide sequence ID" value="NZ_SOHJ01000004.1"/>
</dbReference>
<keyword evidence="5" id="KW-1185">Reference proteome</keyword>
<evidence type="ECO:0000259" key="3">
    <source>
        <dbReference type="Pfam" id="PF21135"/>
    </source>
</evidence>
<dbReference type="GO" id="GO:0016491">
    <property type="term" value="F:oxidoreductase activity"/>
    <property type="evidence" value="ECO:0007669"/>
    <property type="project" value="InterPro"/>
</dbReference>
<dbReference type="InterPro" id="IPR013974">
    <property type="entry name" value="SAF"/>
</dbReference>
<evidence type="ECO:0000259" key="2">
    <source>
        <dbReference type="Pfam" id="PF08666"/>
    </source>
</evidence>
<organism evidence="4 5">
    <name type="scientific">Cryobacterium suzukii</name>
    <dbReference type="NCBI Taxonomy" id="1259198"/>
    <lineage>
        <taxon>Bacteria</taxon>
        <taxon>Bacillati</taxon>
        <taxon>Actinomycetota</taxon>
        <taxon>Actinomycetes</taxon>
        <taxon>Micrococcales</taxon>
        <taxon>Microbacteriaceae</taxon>
        <taxon>Cryobacterium</taxon>
    </lineage>
</organism>
<evidence type="ECO:0000313" key="5">
    <source>
        <dbReference type="Proteomes" id="UP000298170"/>
    </source>
</evidence>
<dbReference type="InterPro" id="IPR005106">
    <property type="entry name" value="Asp/hSer_DH_NAD-bd"/>
</dbReference>
<dbReference type="OrthoDB" id="9777844at2"/>
<protein>
    <submittedName>
        <fullName evidence="4">Oxidoreductase</fullName>
    </submittedName>
</protein>
<dbReference type="Pfam" id="PF03447">
    <property type="entry name" value="NAD_binding_3"/>
    <property type="match status" value="1"/>
</dbReference>
<sequence length="462" mass="48659">MGYTRKLLERESKIGRPVRVGLVGAGQMGSGFIAQIARQKGVDITAVADVAVERAISALRNAGIDDVVQDGDTSVLSRAIEAGRHVVVNDALTLTKLPIDLVIECSGVPEIAAKVALASLLGGKDVALMTVEADVTVGLLLARIAAQTGNIYTVCRGDEPVECLKLVEYVQDIGLEVVCAGKGKNNPLNSAATPAMLVDEAAAKGMNPRMLCSFVDGTKTMIEMAALANAADLQLSKRSMNGPPATVPTLHDIFKPVSDGGILPSSGVVDYATGPVAPGVFVVAKADDDVVREELRYLKLGDGPYFAFYRPYHLASVEAVLSIGEVIIDRQASLAPAAWNADVSAMAKRDLVVGEKIDGIGGEHVYGDAVSAVEARAGRELPIGLASAATLRRNVAKGTPITYDDVTLDETKTIVILRKLQDALLTDGLLEETQLLTDSVLEDSQLLTDSVLEDSHLLSLIK</sequence>
<dbReference type="Pfam" id="PF08666">
    <property type="entry name" value="SAF"/>
    <property type="match status" value="1"/>
</dbReference>
<dbReference type="EMBL" id="SOHJ01000004">
    <property type="protein sequence ID" value="TFD61470.1"/>
    <property type="molecule type" value="Genomic_DNA"/>
</dbReference>
<dbReference type="SUPFAM" id="SSF51735">
    <property type="entry name" value="NAD(P)-binding Rossmann-fold domains"/>
    <property type="match status" value="1"/>
</dbReference>
<dbReference type="InterPro" id="IPR048423">
    <property type="entry name" value="DRL_cat"/>
</dbReference>
<feature type="domain" description="Oxidoreductase DRL-like catalytic" evidence="3">
    <location>
        <begin position="157"/>
        <end position="318"/>
    </location>
</feature>
<evidence type="ECO:0000313" key="4">
    <source>
        <dbReference type="EMBL" id="TFD61470.1"/>
    </source>
</evidence>
<dbReference type="CDD" id="cd11616">
    <property type="entry name" value="SAF_DH_OX_like"/>
    <property type="match status" value="1"/>
</dbReference>
<dbReference type="GO" id="GO:0050661">
    <property type="term" value="F:NADP binding"/>
    <property type="evidence" value="ECO:0007669"/>
    <property type="project" value="InterPro"/>
</dbReference>
<proteinExistence type="predicted"/>
<dbReference type="Proteomes" id="UP000298170">
    <property type="component" value="Unassembled WGS sequence"/>
</dbReference>
<comment type="caution">
    <text evidence="4">The sequence shown here is derived from an EMBL/GenBank/DDBJ whole genome shotgun (WGS) entry which is preliminary data.</text>
</comment>
<dbReference type="InterPro" id="IPR036291">
    <property type="entry name" value="NAD(P)-bd_dom_sf"/>
</dbReference>
<dbReference type="Gene3D" id="3.40.50.720">
    <property type="entry name" value="NAD(P)-binding Rossmann-like Domain"/>
    <property type="match status" value="1"/>
</dbReference>
<dbReference type="AlphaFoldDB" id="A0A4R9AGZ1"/>
<feature type="domain" description="SAF" evidence="2">
    <location>
        <begin position="343"/>
        <end position="406"/>
    </location>
</feature>
<reference evidence="4 5" key="1">
    <citation type="submission" date="2019-03" db="EMBL/GenBank/DDBJ databases">
        <title>Genomics of glacier-inhabiting Cryobacterium strains.</title>
        <authorList>
            <person name="Liu Q."/>
            <person name="Xin Y.-H."/>
        </authorList>
    </citation>
    <scope>NUCLEOTIDE SEQUENCE [LARGE SCALE GENOMIC DNA]</scope>
    <source>
        <strain evidence="4 5">Sr39</strain>
    </source>
</reference>
<evidence type="ECO:0000259" key="1">
    <source>
        <dbReference type="Pfam" id="PF03447"/>
    </source>
</evidence>
<dbReference type="Pfam" id="PF21135">
    <property type="entry name" value="DRL_cat"/>
    <property type="match status" value="1"/>
</dbReference>